<dbReference type="PROSITE" id="PS01124">
    <property type="entry name" value="HTH_ARAC_FAMILY_2"/>
    <property type="match status" value="1"/>
</dbReference>
<keyword evidence="1" id="KW-0805">Transcription regulation</keyword>
<dbReference type="InterPro" id="IPR018060">
    <property type="entry name" value="HTH_AraC"/>
</dbReference>
<keyword evidence="6" id="KW-1185">Reference proteome</keyword>
<dbReference type="SMART" id="SM00342">
    <property type="entry name" value="HTH_ARAC"/>
    <property type="match status" value="1"/>
</dbReference>
<organism evidence="5 6">
    <name type="scientific">Roseateles amylovorans</name>
    <dbReference type="NCBI Taxonomy" id="2978473"/>
    <lineage>
        <taxon>Bacteria</taxon>
        <taxon>Pseudomonadati</taxon>
        <taxon>Pseudomonadota</taxon>
        <taxon>Betaproteobacteria</taxon>
        <taxon>Burkholderiales</taxon>
        <taxon>Sphaerotilaceae</taxon>
        <taxon>Roseateles</taxon>
    </lineage>
</organism>
<dbReference type="EMBL" id="CP104562">
    <property type="protein sequence ID" value="UXH78243.1"/>
    <property type="molecule type" value="Genomic_DNA"/>
</dbReference>
<gene>
    <name evidence="5" type="ORF">N4261_25390</name>
</gene>
<proteinExistence type="predicted"/>
<dbReference type="PANTHER" id="PTHR46796">
    <property type="entry name" value="HTH-TYPE TRANSCRIPTIONAL ACTIVATOR RHAS-RELATED"/>
    <property type="match status" value="1"/>
</dbReference>
<dbReference type="InterPro" id="IPR050204">
    <property type="entry name" value="AraC_XylS_family_regulators"/>
</dbReference>
<evidence type="ECO:0000313" key="6">
    <source>
        <dbReference type="Proteomes" id="UP001064933"/>
    </source>
</evidence>
<reference evidence="5" key="1">
    <citation type="submission" date="2022-10" db="EMBL/GenBank/DDBJ databases">
        <title>Characterization and whole genome sequencing of a new Roseateles species, isolated from fresh water.</title>
        <authorList>
            <person name="Guliayeva D.Y."/>
            <person name="Akhremchuk A.E."/>
            <person name="Sikolenko M.A."/>
            <person name="Valentovich L.N."/>
            <person name="Sidarenka A.V."/>
        </authorList>
    </citation>
    <scope>NUCLEOTIDE SEQUENCE</scope>
    <source>
        <strain evidence="5">BIM B-1768</strain>
    </source>
</reference>
<evidence type="ECO:0000313" key="5">
    <source>
        <dbReference type="EMBL" id="UXH78243.1"/>
    </source>
</evidence>
<keyword evidence="2" id="KW-0238">DNA-binding</keyword>
<accession>A0ABY6B3Y9</accession>
<name>A0ABY6B3Y9_9BURK</name>
<evidence type="ECO:0000256" key="2">
    <source>
        <dbReference type="ARBA" id="ARBA00023125"/>
    </source>
</evidence>
<protein>
    <submittedName>
        <fullName evidence="5">Helix-turn-helix domain-containing protein</fullName>
    </submittedName>
</protein>
<dbReference type="Gene3D" id="1.10.10.60">
    <property type="entry name" value="Homeodomain-like"/>
    <property type="match status" value="1"/>
</dbReference>
<sequence length="298" mass="34256">MQLSPTSLPPSDGQLWLPTYELSGCVVAAMSRRCDAVQLKADADFYNHYPASPYCTVSWWMQGQGEWCDVGGERASAHRRRALPRITFNGPQRRPVTTWCSPPSHGLMLNFRPDALRRLTGVDAAQWLDQWVDAHEVMPPSWHDFLQRVLQASDDPTRMTLIEQFFRPLWRAEQTQSVTRRERIHDWCEDLARRAALSGKGRSARQFERRFKQWLGLPHRELFAMGRAERAFFEALAQDDGQEDIDWPDVAAAAGYADQSHMIRHARRITGFTPAALFKRVKAEPSFWTYRLWGIGGA</sequence>
<dbReference type="RefSeq" id="WP_261758023.1">
    <property type="nucleotide sequence ID" value="NZ_CP104562.2"/>
</dbReference>
<keyword evidence="3" id="KW-0804">Transcription</keyword>
<evidence type="ECO:0000256" key="1">
    <source>
        <dbReference type="ARBA" id="ARBA00023015"/>
    </source>
</evidence>
<dbReference type="Proteomes" id="UP001064933">
    <property type="component" value="Chromosome"/>
</dbReference>
<dbReference type="Pfam" id="PF12833">
    <property type="entry name" value="HTH_18"/>
    <property type="match status" value="1"/>
</dbReference>
<evidence type="ECO:0000259" key="4">
    <source>
        <dbReference type="PROSITE" id="PS01124"/>
    </source>
</evidence>
<evidence type="ECO:0000256" key="3">
    <source>
        <dbReference type="ARBA" id="ARBA00023163"/>
    </source>
</evidence>
<feature type="domain" description="HTH araC/xylS-type" evidence="4">
    <location>
        <begin position="203"/>
        <end position="280"/>
    </location>
</feature>